<dbReference type="InterPro" id="IPR038416">
    <property type="entry name" value="Ribosom_S30AE_C_sf"/>
</dbReference>
<comment type="similarity">
    <text evidence="4">Belongs to the HPF/YfiA ribosome-associated protein family. Long HPF subfamily.</text>
</comment>
<dbReference type="GO" id="GO:0043024">
    <property type="term" value="F:ribosomal small subunit binding"/>
    <property type="evidence" value="ECO:0007669"/>
    <property type="project" value="TreeGrafter"/>
</dbReference>
<keyword evidence="1 4" id="KW-0810">Translation regulation</keyword>
<dbReference type="EMBL" id="SJFN01000001">
    <property type="protein sequence ID" value="TBW41262.1"/>
    <property type="molecule type" value="Genomic_DNA"/>
</dbReference>
<evidence type="ECO:0000256" key="3">
    <source>
        <dbReference type="ARBA" id="ARBA00041148"/>
    </source>
</evidence>
<dbReference type="Gene3D" id="3.30.505.50">
    <property type="entry name" value="Sigma 54 modulation/S30EA ribosomal protein, C-terminal domain"/>
    <property type="match status" value="1"/>
</dbReference>
<dbReference type="Gene3D" id="3.30.160.100">
    <property type="entry name" value="Ribosome hibernation promotion factor-like"/>
    <property type="match status" value="1"/>
</dbReference>
<dbReference type="AlphaFoldDB" id="A0A4Q9VXP4"/>
<evidence type="ECO:0000256" key="1">
    <source>
        <dbReference type="ARBA" id="ARBA00022845"/>
    </source>
</evidence>
<dbReference type="PANTHER" id="PTHR33231">
    <property type="entry name" value="30S RIBOSOMAL PROTEIN"/>
    <property type="match status" value="1"/>
</dbReference>
<gene>
    <name evidence="7" type="primary">raiA</name>
    <name evidence="4" type="synonym">hpf</name>
    <name evidence="7" type="ORF">EYW49_00600</name>
</gene>
<evidence type="ECO:0000256" key="4">
    <source>
        <dbReference type="HAMAP-Rule" id="MF_00839"/>
    </source>
</evidence>
<evidence type="ECO:0000313" key="8">
    <source>
        <dbReference type="Proteomes" id="UP000292781"/>
    </source>
</evidence>
<dbReference type="InterPro" id="IPR034694">
    <property type="entry name" value="HPF_long/plastid"/>
</dbReference>
<keyword evidence="4" id="KW-0963">Cytoplasm</keyword>
<organism evidence="7 8">
    <name type="scientific">Siculibacillus lacustris</name>
    <dbReference type="NCBI Taxonomy" id="1549641"/>
    <lineage>
        <taxon>Bacteria</taxon>
        <taxon>Pseudomonadati</taxon>
        <taxon>Pseudomonadota</taxon>
        <taxon>Alphaproteobacteria</taxon>
        <taxon>Hyphomicrobiales</taxon>
        <taxon>Ancalomicrobiaceae</taxon>
        <taxon>Siculibacillus</taxon>
    </lineage>
</organism>
<evidence type="ECO:0000256" key="5">
    <source>
        <dbReference type="SAM" id="Coils"/>
    </source>
</evidence>
<feature type="coiled-coil region" evidence="5">
    <location>
        <begin position="73"/>
        <end position="100"/>
    </location>
</feature>
<name>A0A4Q9VXP4_9HYPH</name>
<dbReference type="NCBIfam" id="TIGR00741">
    <property type="entry name" value="yfiA"/>
    <property type="match status" value="1"/>
</dbReference>
<evidence type="ECO:0000256" key="2">
    <source>
        <dbReference type="ARBA" id="ARBA00038695"/>
    </source>
</evidence>
<comment type="function">
    <text evidence="4">Required for dimerization of active 70S ribosomes into 100S ribosomes in stationary phase; 100S ribosomes are translationally inactive and sometimes present during exponential growth.</text>
</comment>
<keyword evidence="8" id="KW-1185">Reference proteome</keyword>
<dbReference type="InterPro" id="IPR036567">
    <property type="entry name" value="RHF-like"/>
</dbReference>
<accession>A0A4Q9VXP4</accession>
<dbReference type="Pfam" id="PF16321">
    <property type="entry name" value="Ribosom_S30AE_C"/>
    <property type="match status" value="1"/>
</dbReference>
<dbReference type="InterPro" id="IPR032528">
    <property type="entry name" value="Ribosom_S30AE_C"/>
</dbReference>
<dbReference type="OrthoDB" id="9794975at2"/>
<comment type="caution">
    <text evidence="7">The sequence shown here is derived from an EMBL/GenBank/DDBJ whole genome shotgun (WGS) entry which is preliminary data.</text>
</comment>
<comment type="subcellular location">
    <subcellularLocation>
        <location evidence="4">Cytoplasm</location>
    </subcellularLocation>
</comment>
<dbReference type="SUPFAM" id="SSF69754">
    <property type="entry name" value="Ribosome binding protein Y (YfiA homologue)"/>
    <property type="match status" value="1"/>
</dbReference>
<proteinExistence type="inferred from homology"/>
<keyword evidence="5" id="KW-0175">Coiled coil</keyword>
<comment type="subunit">
    <text evidence="4">Interacts with 100S ribosomes.</text>
</comment>
<dbReference type="InterPro" id="IPR050574">
    <property type="entry name" value="HPF/YfiA_ribosome-assoc"/>
</dbReference>
<evidence type="ECO:0000259" key="6">
    <source>
        <dbReference type="Pfam" id="PF16321"/>
    </source>
</evidence>
<reference evidence="7 8" key="1">
    <citation type="submission" date="2019-02" db="EMBL/GenBank/DDBJ databases">
        <title>Siculibacillus lacustris gen. nov., sp. nov., a new rosette-forming bacterium isolated from a freshwater crater lake (Lake St. Ana, Romania).</title>
        <authorList>
            <person name="Felfoldi T."/>
            <person name="Marton Z."/>
            <person name="Szabo A."/>
            <person name="Mentes A."/>
            <person name="Boka K."/>
            <person name="Marialigeti K."/>
            <person name="Mathe I."/>
            <person name="Koncz M."/>
            <person name="Schumann P."/>
            <person name="Toth E."/>
        </authorList>
    </citation>
    <scope>NUCLEOTIDE SEQUENCE [LARGE SCALE GENOMIC DNA]</scope>
    <source>
        <strain evidence="7 8">SA-279</strain>
    </source>
</reference>
<dbReference type="GO" id="GO:0022627">
    <property type="term" value="C:cytosolic small ribosomal subunit"/>
    <property type="evidence" value="ECO:0007669"/>
    <property type="project" value="TreeGrafter"/>
</dbReference>
<dbReference type="PANTHER" id="PTHR33231:SF1">
    <property type="entry name" value="30S RIBOSOMAL PROTEIN"/>
    <property type="match status" value="1"/>
</dbReference>
<protein>
    <recommendedName>
        <fullName evidence="3 4">Ribosome hibernation promoting factor</fullName>
        <shortName evidence="4">HPF</shortName>
    </recommendedName>
</protein>
<dbReference type="HAMAP" id="MF_00839">
    <property type="entry name" value="HPF"/>
    <property type="match status" value="1"/>
</dbReference>
<dbReference type="InterPro" id="IPR003489">
    <property type="entry name" value="RHF/RaiA"/>
</dbReference>
<dbReference type="RefSeq" id="WP_131304857.1">
    <property type="nucleotide sequence ID" value="NZ_SJFN01000001.1"/>
</dbReference>
<dbReference type="Proteomes" id="UP000292781">
    <property type="component" value="Unassembled WGS sequence"/>
</dbReference>
<dbReference type="CDD" id="cd00552">
    <property type="entry name" value="RaiA"/>
    <property type="match status" value="1"/>
</dbReference>
<sequence length="193" mass="21110">MTLRVSGKNVDIGESLRTHAQSRVAETLAKLYAGSFKGHATVEKEGSGFRTECALHLGSGITVQAVGTAMDPYQSVEQAIDRIEKQLRRYKRRLREHAAVAAEPRVDDTWEGTVRVLEVPDDDEEVPLDFNPVVIAESTTPLKSLSVGAAVQELDLSGSEFVLFRNAKHGGLNVVYRRRDGNIGWVDPTLPGA</sequence>
<dbReference type="GO" id="GO:0045900">
    <property type="term" value="P:negative regulation of translational elongation"/>
    <property type="evidence" value="ECO:0007669"/>
    <property type="project" value="TreeGrafter"/>
</dbReference>
<dbReference type="Pfam" id="PF02482">
    <property type="entry name" value="Ribosomal_S30AE"/>
    <property type="match status" value="1"/>
</dbReference>
<evidence type="ECO:0000313" key="7">
    <source>
        <dbReference type="EMBL" id="TBW41262.1"/>
    </source>
</evidence>
<feature type="domain" description="Sigma 54 modulation/S30EA ribosomal protein C-terminal" evidence="6">
    <location>
        <begin position="131"/>
        <end position="184"/>
    </location>
</feature>
<comment type="subunit">
    <text evidence="2">Associates exclusively with 100S ribosomes, which are dimers of 70S ribosomes.</text>
</comment>